<organism evidence="2 3">
    <name type="scientific">Ancylobacter koreensis</name>
    <dbReference type="NCBI Taxonomy" id="266121"/>
    <lineage>
        <taxon>Bacteria</taxon>
        <taxon>Pseudomonadati</taxon>
        <taxon>Pseudomonadota</taxon>
        <taxon>Alphaproteobacteria</taxon>
        <taxon>Hyphomicrobiales</taxon>
        <taxon>Xanthobacteraceae</taxon>
        <taxon>Ancylobacter</taxon>
    </lineage>
</organism>
<evidence type="ECO:0000256" key="1">
    <source>
        <dbReference type="SAM" id="SignalP"/>
    </source>
</evidence>
<evidence type="ECO:0000313" key="3">
    <source>
        <dbReference type="Proteomes" id="UP001202867"/>
    </source>
</evidence>
<reference evidence="3" key="1">
    <citation type="submission" date="2023-07" db="EMBL/GenBank/DDBJ databases">
        <title>Ancylobacter moscoviensis sp. nov., facultatively methylotrophic bacteria from activated sludge and the reclassification of Starkeya novella (Starkey 1934) Kelly et al. 2000 as Ancylobacter novellus comb. nov., Starkeya koreensis Im et al. 2006 as Ancylobacter koreensis comb.nov., Angulomicrobium tetraedrale Vasil'eva et al. 1986 as Ancylobacter tetraedralis comb. nov., Angulomicrobium amanitiforme Fritz et al. 2004 as Ancylobacter amanitiformis comb. nov. and Methylorhabdus multivorans Doronina et al. 1996 as Ancylobacter multivorans comb. nov. and emended description of the genus Ancylobacter.</title>
        <authorList>
            <person name="Doronina N."/>
            <person name="Chemodurova A."/>
            <person name="Grouzdev D."/>
            <person name="Koziaeva V."/>
            <person name="Shi W."/>
            <person name="Wu L."/>
            <person name="Kaparullina E."/>
        </authorList>
    </citation>
    <scope>NUCLEOTIDE SEQUENCE [LARGE SCALE GENOMIC DNA]</scope>
    <source>
        <strain evidence="3">Jip08</strain>
    </source>
</reference>
<keyword evidence="1" id="KW-0732">Signal</keyword>
<dbReference type="Proteomes" id="UP001202867">
    <property type="component" value="Unassembled WGS sequence"/>
</dbReference>
<evidence type="ECO:0000313" key="2">
    <source>
        <dbReference type="EMBL" id="MCK0207024.1"/>
    </source>
</evidence>
<feature type="chain" id="PRO_5047332085" description="DUF4412 domain-containing protein" evidence="1">
    <location>
        <begin position="22"/>
        <end position="202"/>
    </location>
</feature>
<dbReference type="RefSeq" id="WP_247198688.1">
    <property type="nucleotide sequence ID" value="NZ_JALKCG010000001.1"/>
</dbReference>
<evidence type="ECO:0008006" key="4">
    <source>
        <dbReference type="Google" id="ProtNLM"/>
    </source>
</evidence>
<name>A0ABT0DIJ4_9HYPH</name>
<dbReference type="EMBL" id="JALKCG010000001">
    <property type="protein sequence ID" value="MCK0207024.1"/>
    <property type="molecule type" value="Genomic_DNA"/>
</dbReference>
<feature type="signal peptide" evidence="1">
    <location>
        <begin position="1"/>
        <end position="21"/>
    </location>
</feature>
<gene>
    <name evidence="2" type="ORF">MWN33_03150</name>
</gene>
<accession>A0ABT0DIJ4</accession>
<protein>
    <recommendedName>
        <fullName evidence="4">DUF4412 domain-containing protein</fullName>
    </recommendedName>
</protein>
<sequence>MRSLEIAALVLGVGMSFDALAATAAEPLPLPAVDYRVRAKAPQGSQIDVAHHEGRLRMDVSNEVLLGTMTGLVDLGQSEVVFIVAVPGMDTIAVRTTLPTGYSFADAAREGTRAGADKVAGEPCDLWQVAVKAGQGPLESCITSDGIVLRSTAVVDGKPTVIFEALELERAAQDPARFALPKGVKVNKLPASMLGLLPGFSR</sequence>
<comment type="caution">
    <text evidence="2">The sequence shown here is derived from an EMBL/GenBank/DDBJ whole genome shotgun (WGS) entry which is preliminary data.</text>
</comment>
<proteinExistence type="predicted"/>
<keyword evidence="3" id="KW-1185">Reference proteome</keyword>